<evidence type="ECO:0000256" key="1">
    <source>
        <dbReference type="SAM" id="Phobius"/>
    </source>
</evidence>
<keyword evidence="3" id="KW-1185">Reference proteome</keyword>
<sequence length="314" mass="37014">MSPIVSKRHPYNFYFSIIFLALFYIALGSAIIFGYIRESSEGDVKVKTFFLLIMGIACYALAVYSIYRYIKNAPTIILDEDFISFGNTTYALTDIKKVTLTGKRPFKYVDNLPMEAATITFRNNEIRYIFNDMYSNSWEFKYFLKQVVVDKNNYTEKKELSIESNETIIDTFEVFKGNQFTSFRGIILWVLIIILIYAHFNNSIKNSYGGNIFLAGAGLFWFFLNSYFMYYFKVSNSFFLIRNHNFFWVKKAYRISDIKEIVYETQGNMPNCLRIITKDYRDKLYPAGTLRDTDWLNLKTTLESYKIKVRNECI</sequence>
<reference evidence="2 3" key="1">
    <citation type="submission" date="2022-01" db="EMBL/GenBank/DDBJ databases">
        <title>Flavihumibacter sp. nov., isolated from sediment of a river.</title>
        <authorList>
            <person name="Liu H."/>
        </authorList>
    </citation>
    <scope>NUCLEOTIDE SEQUENCE [LARGE SCALE GENOMIC DNA]</scope>
    <source>
        <strain evidence="2 3">RY-1</strain>
    </source>
</reference>
<feature type="transmembrane region" description="Helical" evidence="1">
    <location>
        <begin position="12"/>
        <end position="36"/>
    </location>
</feature>
<dbReference type="RefSeq" id="WP_234867170.1">
    <property type="nucleotide sequence ID" value="NZ_JAKEVY010000004.1"/>
</dbReference>
<accession>A0ABS9BKN0</accession>
<dbReference type="EMBL" id="JAKEVY010000004">
    <property type="protein sequence ID" value="MCF1716191.1"/>
    <property type="molecule type" value="Genomic_DNA"/>
</dbReference>
<evidence type="ECO:0000313" key="3">
    <source>
        <dbReference type="Proteomes" id="UP001200145"/>
    </source>
</evidence>
<keyword evidence="1" id="KW-0812">Transmembrane</keyword>
<protein>
    <recommendedName>
        <fullName evidence="4">PH (Pleckstrin Homology) domain-containing protein</fullName>
    </recommendedName>
</protein>
<comment type="caution">
    <text evidence="2">The sequence shown here is derived from an EMBL/GenBank/DDBJ whole genome shotgun (WGS) entry which is preliminary data.</text>
</comment>
<dbReference type="Proteomes" id="UP001200145">
    <property type="component" value="Unassembled WGS sequence"/>
</dbReference>
<proteinExistence type="predicted"/>
<organism evidence="2 3">
    <name type="scientific">Flavihumibacter fluminis</name>
    <dbReference type="NCBI Taxonomy" id="2909236"/>
    <lineage>
        <taxon>Bacteria</taxon>
        <taxon>Pseudomonadati</taxon>
        <taxon>Bacteroidota</taxon>
        <taxon>Chitinophagia</taxon>
        <taxon>Chitinophagales</taxon>
        <taxon>Chitinophagaceae</taxon>
        <taxon>Flavihumibacter</taxon>
    </lineage>
</organism>
<keyword evidence="1" id="KW-1133">Transmembrane helix</keyword>
<feature type="transmembrane region" description="Helical" evidence="1">
    <location>
        <begin position="182"/>
        <end position="200"/>
    </location>
</feature>
<feature type="transmembrane region" description="Helical" evidence="1">
    <location>
        <begin position="212"/>
        <end position="232"/>
    </location>
</feature>
<name>A0ABS9BKN0_9BACT</name>
<gene>
    <name evidence="2" type="ORF">L0U88_16235</name>
</gene>
<evidence type="ECO:0008006" key="4">
    <source>
        <dbReference type="Google" id="ProtNLM"/>
    </source>
</evidence>
<evidence type="ECO:0000313" key="2">
    <source>
        <dbReference type="EMBL" id="MCF1716191.1"/>
    </source>
</evidence>
<feature type="transmembrane region" description="Helical" evidence="1">
    <location>
        <begin position="48"/>
        <end position="67"/>
    </location>
</feature>
<keyword evidence="1" id="KW-0472">Membrane</keyword>